<organism evidence="2 3">
    <name type="scientific">Urechidicola vernalis</name>
    <dbReference type="NCBI Taxonomy" id="3075600"/>
    <lineage>
        <taxon>Bacteria</taxon>
        <taxon>Pseudomonadati</taxon>
        <taxon>Bacteroidota</taxon>
        <taxon>Flavobacteriia</taxon>
        <taxon>Flavobacteriales</taxon>
        <taxon>Flavobacteriaceae</taxon>
        <taxon>Urechidicola</taxon>
    </lineage>
</organism>
<keyword evidence="1" id="KW-0472">Membrane</keyword>
<dbReference type="RefSeq" id="WP_311594210.1">
    <property type="nucleotide sequence ID" value="NZ_JAVRHV010000007.1"/>
</dbReference>
<evidence type="ECO:0000313" key="3">
    <source>
        <dbReference type="Proteomes" id="UP001252186"/>
    </source>
</evidence>
<keyword evidence="1" id="KW-1133">Transmembrane helix</keyword>
<protein>
    <submittedName>
        <fullName evidence="2">Uncharacterized protein</fullName>
    </submittedName>
</protein>
<dbReference type="Proteomes" id="UP001252186">
    <property type="component" value="Unassembled WGS sequence"/>
</dbReference>
<evidence type="ECO:0000256" key="1">
    <source>
        <dbReference type="SAM" id="Phobius"/>
    </source>
</evidence>
<name>A0ABU2Y8F7_9FLAO</name>
<gene>
    <name evidence="2" type="ORF">RM519_12775</name>
</gene>
<evidence type="ECO:0000313" key="2">
    <source>
        <dbReference type="EMBL" id="MDT0554126.1"/>
    </source>
</evidence>
<comment type="caution">
    <text evidence="2">The sequence shown here is derived from an EMBL/GenBank/DDBJ whole genome shotgun (WGS) entry which is preliminary data.</text>
</comment>
<keyword evidence="1" id="KW-0812">Transmembrane</keyword>
<feature type="transmembrane region" description="Helical" evidence="1">
    <location>
        <begin position="6"/>
        <end position="27"/>
    </location>
</feature>
<dbReference type="EMBL" id="JAVRHV010000007">
    <property type="protein sequence ID" value="MDT0554126.1"/>
    <property type="molecule type" value="Genomic_DNA"/>
</dbReference>
<keyword evidence="3" id="KW-1185">Reference proteome</keyword>
<reference evidence="2 3" key="1">
    <citation type="submission" date="2023-09" db="EMBL/GenBank/DDBJ databases">
        <authorList>
            <person name="Rey-Velasco X."/>
        </authorList>
    </citation>
    <scope>NUCLEOTIDE SEQUENCE [LARGE SCALE GENOMIC DNA]</scope>
    <source>
        <strain evidence="2 3">P050</strain>
    </source>
</reference>
<accession>A0ABU2Y8F7</accession>
<proteinExistence type="predicted"/>
<sequence>MKKENFILKIYSITLTLILGFIFLTSFKSINSNQKFDEITVERINIIEPDGKLKMVISNQVRQHPGMHNGETLDPRERPPGIIFFNEEQDEIGGLAFYGNKESGGNNLFLSVDQYKNDQVMQLKQSSNNNGDNQYGLQLWERDKKLTPDVLQKTLDSLDKVGYRYQQKMDYLREMNDGNPINEPRLFIGKKYNRETGLFIQDKSGIDRLRLYIDSNDSPKIEVLDEKGNIINNILEK</sequence>